<evidence type="ECO:0000259" key="3">
    <source>
        <dbReference type="PROSITE" id="PS51352"/>
    </source>
</evidence>
<dbReference type="GO" id="GO:0005829">
    <property type="term" value="C:cytosol"/>
    <property type="evidence" value="ECO:0007669"/>
    <property type="project" value="TreeGrafter"/>
</dbReference>
<protein>
    <submittedName>
        <fullName evidence="4">Thiol reductase thioredoxin</fullName>
    </submittedName>
</protein>
<dbReference type="InterPro" id="IPR013766">
    <property type="entry name" value="Thioredoxin_domain"/>
</dbReference>
<accession>A0A6G9XRR1</accession>
<reference evidence="4 5" key="1">
    <citation type="journal article" date="2019" name="ACS Chem. Biol.">
        <title>Identification and Mobilization of a Cryptic Antibiotic Biosynthesis Gene Locus from a Human-Pathogenic Nocardia Isolate.</title>
        <authorList>
            <person name="Herisse M."/>
            <person name="Ishida K."/>
            <person name="Porter J.L."/>
            <person name="Howden B."/>
            <person name="Hertweck C."/>
            <person name="Stinear T.P."/>
            <person name="Pidot S.J."/>
        </authorList>
    </citation>
    <scope>NUCLEOTIDE SEQUENCE [LARGE SCALE GENOMIC DNA]</scope>
    <source>
        <strain evidence="4 5">AUSMDU00024985</strain>
    </source>
</reference>
<feature type="compositionally biased region" description="Low complexity" evidence="2">
    <location>
        <begin position="124"/>
        <end position="142"/>
    </location>
</feature>
<dbReference type="PROSITE" id="PS51352">
    <property type="entry name" value="THIOREDOXIN_2"/>
    <property type="match status" value="1"/>
</dbReference>
<dbReference type="PANTHER" id="PTHR45663:SF40">
    <property type="entry name" value="THIOREDOXIN 2"/>
    <property type="match status" value="1"/>
</dbReference>
<dbReference type="SUPFAM" id="SSF52833">
    <property type="entry name" value="Thioredoxin-like"/>
    <property type="match status" value="1"/>
</dbReference>
<name>A0A6G9XRR1_NOCBR</name>
<dbReference type="Gene3D" id="3.40.30.10">
    <property type="entry name" value="Glutaredoxin"/>
    <property type="match status" value="1"/>
</dbReference>
<dbReference type="InterPro" id="IPR036249">
    <property type="entry name" value="Thioredoxin-like_sf"/>
</dbReference>
<evidence type="ECO:0000256" key="1">
    <source>
        <dbReference type="ARBA" id="ARBA00003318"/>
    </source>
</evidence>
<dbReference type="Pfam" id="PF00085">
    <property type="entry name" value="Thioredoxin"/>
    <property type="match status" value="1"/>
</dbReference>
<dbReference type="GO" id="GO:0015035">
    <property type="term" value="F:protein-disulfide reductase activity"/>
    <property type="evidence" value="ECO:0007669"/>
    <property type="project" value="TreeGrafter"/>
</dbReference>
<dbReference type="PRINTS" id="PR00421">
    <property type="entry name" value="THIOREDOXIN"/>
</dbReference>
<evidence type="ECO:0000313" key="4">
    <source>
        <dbReference type="EMBL" id="QIS03586.1"/>
    </source>
</evidence>
<feature type="region of interest" description="Disordered" evidence="2">
    <location>
        <begin position="115"/>
        <end position="142"/>
    </location>
</feature>
<dbReference type="PANTHER" id="PTHR45663">
    <property type="entry name" value="GEO12009P1"/>
    <property type="match status" value="1"/>
</dbReference>
<dbReference type="EMBL" id="CP046171">
    <property type="protein sequence ID" value="QIS03586.1"/>
    <property type="molecule type" value="Genomic_DNA"/>
</dbReference>
<comment type="function">
    <text evidence="1">Participates in various redox reactions through the reversible oxidation of its active center dithiol to a disulfide and catalyzes dithiol-disulfide exchange reactions.</text>
</comment>
<dbReference type="Proteomes" id="UP000501705">
    <property type="component" value="Chromosome"/>
</dbReference>
<feature type="domain" description="Thioredoxin" evidence="3">
    <location>
        <begin position="1"/>
        <end position="111"/>
    </location>
</feature>
<dbReference type="AlphaFoldDB" id="A0A6G9XRR1"/>
<organism evidence="4 5">
    <name type="scientific">Nocardia brasiliensis</name>
    <dbReference type="NCBI Taxonomy" id="37326"/>
    <lineage>
        <taxon>Bacteria</taxon>
        <taxon>Bacillati</taxon>
        <taxon>Actinomycetota</taxon>
        <taxon>Actinomycetes</taxon>
        <taxon>Mycobacteriales</taxon>
        <taxon>Nocardiaceae</taxon>
        <taxon>Nocardia</taxon>
    </lineage>
</organism>
<evidence type="ECO:0000256" key="2">
    <source>
        <dbReference type="SAM" id="MobiDB-lite"/>
    </source>
</evidence>
<sequence length="157" mass="17153">MPTQTLTRQNFDSVITGNHIVLVDWWAGWCGPCRQFAPIFESSAERHPDIVHAKVDTEAEQELAAMAQISSIPTVMAFREGLLVYSEAGVPAPGTLDELIEQVKWLDMDQFRREVARHQQAQQTPEYPSTAPAPAAAPAARAAGLAPTANTYGWPGL</sequence>
<evidence type="ECO:0000313" key="5">
    <source>
        <dbReference type="Proteomes" id="UP000501705"/>
    </source>
</evidence>
<dbReference type="CDD" id="cd02947">
    <property type="entry name" value="TRX_family"/>
    <property type="match status" value="1"/>
</dbReference>
<proteinExistence type="predicted"/>
<gene>
    <name evidence="4" type="ORF">F5X71_15765</name>
</gene>